<evidence type="ECO:0000256" key="6">
    <source>
        <dbReference type="RuleBase" id="RU363053"/>
    </source>
</evidence>
<organism evidence="8 9">
    <name type="scientific">Triparma columacea</name>
    <dbReference type="NCBI Taxonomy" id="722753"/>
    <lineage>
        <taxon>Eukaryota</taxon>
        <taxon>Sar</taxon>
        <taxon>Stramenopiles</taxon>
        <taxon>Ochrophyta</taxon>
        <taxon>Bolidophyceae</taxon>
        <taxon>Parmales</taxon>
        <taxon>Triparmaceae</taxon>
        <taxon>Triparma</taxon>
    </lineage>
</organism>
<comment type="subcellular location">
    <subcellularLocation>
        <location evidence="1">Membrane</location>
        <topology evidence="1">Multi-pass membrane protein</topology>
    </subcellularLocation>
</comment>
<evidence type="ECO:0000256" key="5">
    <source>
        <dbReference type="ARBA" id="ARBA00023136"/>
    </source>
</evidence>
<evidence type="ECO:0000256" key="4">
    <source>
        <dbReference type="ARBA" id="ARBA00022989"/>
    </source>
</evidence>
<dbReference type="PANTHER" id="PTHR11266">
    <property type="entry name" value="PEROXISOMAL MEMBRANE PROTEIN 2, PXMP2 MPV17"/>
    <property type="match status" value="1"/>
</dbReference>
<accession>A0A9W7GR42</accession>
<evidence type="ECO:0000313" key="8">
    <source>
        <dbReference type="EMBL" id="GMI48588.1"/>
    </source>
</evidence>
<evidence type="ECO:0000256" key="1">
    <source>
        <dbReference type="ARBA" id="ARBA00004141"/>
    </source>
</evidence>
<dbReference type="GO" id="GO:0005737">
    <property type="term" value="C:cytoplasm"/>
    <property type="evidence" value="ECO:0007669"/>
    <property type="project" value="TreeGrafter"/>
</dbReference>
<evidence type="ECO:0000313" key="9">
    <source>
        <dbReference type="Proteomes" id="UP001165065"/>
    </source>
</evidence>
<comment type="caution">
    <text evidence="8">The sequence shown here is derived from an EMBL/GenBank/DDBJ whole genome shotgun (WGS) entry which is preliminary data.</text>
</comment>
<evidence type="ECO:0000256" key="2">
    <source>
        <dbReference type="ARBA" id="ARBA00006824"/>
    </source>
</evidence>
<reference evidence="9" key="1">
    <citation type="journal article" date="2023" name="Commun. Biol.">
        <title>Genome analysis of Parmales, the sister group of diatoms, reveals the evolutionary specialization of diatoms from phago-mixotrophs to photoautotrophs.</title>
        <authorList>
            <person name="Ban H."/>
            <person name="Sato S."/>
            <person name="Yoshikawa S."/>
            <person name="Yamada K."/>
            <person name="Nakamura Y."/>
            <person name="Ichinomiya M."/>
            <person name="Sato N."/>
            <person name="Blanc-Mathieu R."/>
            <person name="Endo H."/>
            <person name="Kuwata A."/>
            <person name="Ogata H."/>
        </authorList>
    </citation>
    <scope>NUCLEOTIDE SEQUENCE [LARGE SCALE GENOMIC DNA]</scope>
</reference>
<dbReference type="GO" id="GO:0016020">
    <property type="term" value="C:membrane"/>
    <property type="evidence" value="ECO:0007669"/>
    <property type="project" value="UniProtKB-SubCell"/>
</dbReference>
<dbReference type="OrthoDB" id="430207at2759"/>
<dbReference type="Pfam" id="PF04117">
    <property type="entry name" value="Mpv17_PMP22"/>
    <property type="match status" value="1"/>
</dbReference>
<keyword evidence="3" id="KW-0812">Transmembrane</keyword>
<comment type="similarity">
    <text evidence="2 6">Belongs to the peroxisomal membrane protein PXMP2/4 family.</text>
</comment>
<feature type="compositionally biased region" description="Low complexity" evidence="7">
    <location>
        <begin position="10"/>
        <end position="27"/>
    </location>
</feature>
<sequence>MRRPTNNHIGGRNTGNARNARNHNGTTGRAKTTQTSAQPNKGFDPLSWYSSKLDSSPMLTKALTAAFVAGGGDVGCQYIVQRDSVGFTWDPLRTGRFAFLGLFLIAPVSHHWYGFVMSRIPGSGPLTVAKRVACDQLFFAPLFIPTFVTSLKLLEGSSLGQAFSSVKESFVDMYTSNLVLWVPAMTFNFAFTPAKYQVLFSNCVGFIWNTWLSWKTQEEGKSIKEEEKSK</sequence>
<proteinExistence type="inferred from homology"/>
<dbReference type="InterPro" id="IPR007248">
    <property type="entry name" value="Mpv17_PMP22"/>
</dbReference>
<name>A0A9W7GR42_9STRA</name>
<protein>
    <submittedName>
        <fullName evidence="8">Uncharacterized protein</fullName>
    </submittedName>
</protein>
<keyword evidence="5" id="KW-0472">Membrane</keyword>
<feature type="region of interest" description="Disordered" evidence="7">
    <location>
        <begin position="1"/>
        <end position="43"/>
    </location>
</feature>
<evidence type="ECO:0000256" key="3">
    <source>
        <dbReference type="ARBA" id="ARBA00022692"/>
    </source>
</evidence>
<gene>
    <name evidence="8" type="ORF">TrCOL_g445</name>
</gene>
<evidence type="ECO:0000256" key="7">
    <source>
        <dbReference type="SAM" id="MobiDB-lite"/>
    </source>
</evidence>
<dbReference type="EMBL" id="BRYA01000410">
    <property type="protein sequence ID" value="GMI48588.1"/>
    <property type="molecule type" value="Genomic_DNA"/>
</dbReference>
<keyword evidence="4" id="KW-1133">Transmembrane helix</keyword>
<keyword evidence="9" id="KW-1185">Reference proteome</keyword>
<dbReference type="PANTHER" id="PTHR11266:SF17">
    <property type="entry name" value="PROTEIN MPV17"/>
    <property type="match status" value="1"/>
</dbReference>
<dbReference type="Proteomes" id="UP001165065">
    <property type="component" value="Unassembled WGS sequence"/>
</dbReference>
<feature type="compositionally biased region" description="Polar residues" evidence="7">
    <location>
        <begin position="29"/>
        <end position="39"/>
    </location>
</feature>
<dbReference type="AlphaFoldDB" id="A0A9W7GR42"/>